<dbReference type="AlphaFoldDB" id="A0AA38L964"/>
<gene>
    <name evidence="7" type="ORF">KI387_027640</name>
</gene>
<feature type="domain" description="AP2/ERF" evidence="6">
    <location>
        <begin position="22"/>
        <end position="79"/>
    </location>
</feature>
<dbReference type="GO" id="GO:0003700">
    <property type="term" value="F:DNA-binding transcription factor activity"/>
    <property type="evidence" value="ECO:0007669"/>
    <property type="project" value="InterPro"/>
</dbReference>
<dbReference type="Gene3D" id="3.30.730.10">
    <property type="entry name" value="AP2/ERF domain"/>
    <property type="match status" value="1"/>
</dbReference>
<keyword evidence="8" id="KW-1185">Reference proteome</keyword>
<proteinExistence type="predicted"/>
<dbReference type="PANTHER" id="PTHR31677">
    <property type="entry name" value="AP2 DOMAIN CLASS TRANSCRIPTION FACTOR"/>
    <property type="match status" value="1"/>
</dbReference>
<keyword evidence="5" id="KW-0539">Nucleus</keyword>
<dbReference type="InterPro" id="IPR016177">
    <property type="entry name" value="DNA-bd_dom_sf"/>
</dbReference>
<evidence type="ECO:0000256" key="5">
    <source>
        <dbReference type="ARBA" id="ARBA00023242"/>
    </source>
</evidence>
<dbReference type="InterPro" id="IPR036955">
    <property type="entry name" value="AP2/ERF_dom_sf"/>
</dbReference>
<dbReference type="EMBL" id="JAHRHJ020000006">
    <property type="protein sequence ID" value="KAH9312605.1"/>
    <property type="molecule type" value="Genomic_DNA"/>
</dbReference>
<dbReference type="CDD" id="cd00018">
    <property type="entry name" value="AP2"/>
    <property type="match status" value="1"/>
</dbReference>
<name>A0AA38L964_TAXCH</name>
<feature type="non-terminal residue" evidence="7">
    <location>
        <position position="1"/>
    </location>
</feature>
<dbReference type="GO" id="GO:0005634">
    <property type="term" value="C:nucleus"/>
    <property type="evidence" value="ECO:0007669"/>
    <property type="project" value="UniProtKB-SubCell"/>
</dbReference>
<evidence type="ECO:0000256" key="3">
    <source>
        <dbReference type="ARBA" id="ARBA00023125"/>
    </source>
</evidence>
<evidence type="ECO:0000259" key="6">
    <source>
        <dbReference type="PROSITE" id="PS51032"/>
    </source>
</evidence>
<evidence type="ECO:0000313" key="8">
    <source>
        <dbReference type="Proteomes" id="UP000824469"/>
    </source>
</evidence>
<dbReference type="InterPro" id="IPR001471">
    <property type="entry name" value="AP2/ERF_dom"/>
</dbReference>
<dbReference type="SUPFAM" id="SSF54171">
    <property type="entry name" value="DNA-binding domain"/>
    <property type="match status" value="1"/>
</dbReference>
<dbReference type="PRINTS" id="PR00367">
    <property type="entry name" value="ETHRSPELEMNT"/>
</dbReference>
<evidence type="ECO:0000256" key="2">
    <source>
        <dbReference type="ARBA" id="ARBA00023015"/>
    </source>
</evidence>
<keyword evidence="2" id="KW-0805">Transcription regulation</keyword>
<protein>
    <recommendedName>
        <fullName evidence="6">AP2/ERF domain-containing protein</fullName>
    </recommendedName>
</protein>
<reference evidence="7 8" key="1">
    <citation type="journal article" date="2021" name="Nat. Plants">
        <title>The Taxus genome provides insights into paclitaxel biosynthesis.</title>
        <authorList>
            <person name="Xiong X."/>
            <person name="Gou J."/>
            <person name="Liao Q."/>
            <person name="Li Y."/>
            <person name="Zhou Q."/>
            <person name="Bi G."/>
            <person name="Li C."/>
            <person name="Du R."/>
            <person name="Wang X."/>
            <person name="Sun T."/>
            <person name="Guo L."/>
            <person name="Liang H."/>
            <person name="Lu P."/>
            <person name="Wu Y."/>
            <person name="Zhang Z."/>
            <person name="Ro D.K."/>
            <person name="Shang Y."/>
            <person name="Huang S."/>
            <person name="Yan J."/>
        </authorList>
    </citation>
    <scope>NUCLEOTIDE SEQUENCE [LARGE SCALE GENOMIC DNA]</scope>
    <source>
        <strain evidence="7">Ta-2019</strain>
    </source>
</reference>
<dbReference type="SMART" id="SM00380">
    <property type="entry name" value="AP2"/>
    <property type="match status" value="1"/>
</dbReference>
<keyword evidence="3" id="KW-0238">DNA-binding</keyword>
<comment type="subcellular location">
    <subcellularLocation>
        <location evidence="1">Nucleus</location>
    </subcellularLocation>
</comment>
<evidence type="ECO:0000256" key="1">
    <source>
        <dbReference type="ARBA" id="ARBA00004123"/>
    </source>
</evidence>
<sequence>VMVLIVEGGESCAQVCSEREVHYRGVRKRPWGKYAAEIRDPRKHRRVWLGTFDTNMEAALAYDKAAVFLRGLKAKTNFPIPIELHAVANNISSSVIVPPSPSPSPSQSTLASGNRASRTAWTNAYIRRPLNDSNGLLQVSSDSSSACSSTSRVTDTQAFPTKDDEFVLDLNIPLPDDGGDAGGAQHYHDSSRRSTLWLLDSI</sequence>
<comment type="caution">
    <text evidence="7">The sequence shown here is derived from an EMBL/GenBank/DDBJ whole genome shotgun (WGS) entry which is preliminary data.</text>
</comment>
<evidence type="ECO:0000313" key="7">
    <source>
        <dbReference type="EMBL" id="KAH9312605.1"/>
    </source>
</evidence>
<dbReference type="Pfam" id="PF00847">
    <property type="entry name" value="AP2"/>
    <property type="match status" value="1"/>
</dbReference>
<dbReference type="Proteomes" id="UP000824469">
    <property type="component" value="Unassembled WGS sequence"/>
</dbReference>
<organism evidence="7 8">
    <name type="scientific">Taxus chinensis</name>
    <name type="common">Chinese yew</name>
    <name type="synonym">Taxus wallichiana var. chinensis</name>
    <dbReference type="NCBI Taxonomy" id="29808"/>
    <lineage>
        <taxon>Eukaryota</taxon>
        <taxon>Viridiplantae</taxon>
        <taxon>Streptophyta</taxon>
        <taxon>Embryophyta</taxon>
        <taxon>Tracheophyta</taxon>
        <taxon>Spermatophyta</taxon>
        <taxon>Pinopsida</taxon>
        <taxon>Pinidae</taxon>
        <taxon>Conifers II</taxon>
        <taxon>Cupressales</taxon>
        <taxon>Taxaceae</taxon>
        <taxon>Taxus</taxon>
    </lineage>
</organism>
<dbReference type="PANTHER" id="PTHR31677:SF157">
    <property type="entry name" value="AP2_ERF DOMAIN-CONTAINING PROTEIN"/>
    <property type="match status" value="1"/>
</dbReference>
<dbReference type="FunFam" id="3.30.730.10:FF:000001">
    <property type="entry name" value="Ethylene-responsive transcription factor 2"/>
    <property type="match status" value="1"/>
</dbReference>
<evidence type="ECO:0000256" key="4">
    <source>
        <dbReference type="ARBA" id="ARBA00023163"/>
    </source>
</evidence>
<dbReference type="GO" id="GO:0003677">
    <property type="term" value="F:DNA binding"/>
    <property type="evidence" value="ECO:0007669"/>
    <property type="project" value="UniProtKB-KW"/>
</dbReference>
<dbReference type="PROSITE" id="PS51032">
    <property type="entry name" value="AP2_ERF"/>
    <property type="match status" value="1"/>
</dbReference>
<keyword evidence="4" id="KW-0804">Transcription</keyword>
<accession>A0AA38L964</accession>